<reference evidence="3 4" key="1">
    <citation type="submission" date="2018-04" db="EMBL/GenBank/DDBJ databases">
        <title>Genomic Encyclopedia of Type Strains, Phase III (KMG-III): the genomes of soil and plant-associated and newly described type strains.</title>
        <authorList>
            <person name="Whitman W."/>
        </authorList>
    </citation>
    <scope>NUCLEOTIDE SEQUENCE [LARGE SCALE GENOMIC DNA]</scope>
    <source>
        <strain evidence="3 4">KA25</strain>
    </source>
</reference>
<dbReference type="InterPro" id="IPR036366">
    <property type="entry name" value="PGBDSf"/>
</dbReference>
<dbReference type="OrthoDB" id="7932821at2"/>
<dbReference type="EMBL" id="QAOT01000010">
    <property type="protein sequence ID" value="PTR17910.1"/>
    <property type="molecule type" value="Genomic_DNA"/>
</dbReference>
<protein>
    <submittedName>
        <fullName evidence="3">Putative peptidoglycan binding protein</fullName>
    </submittedName>
</protein>
<keyword evidence="4" id="KW-1185">Reference proteome</keyword>
<feature type="chain" id="PRO_5015725539" evidence="1">
    <location>
        <begin position="24"/>
        <end position="178"/>
    </location>
</feature>
<organism evidence="3 4">
    <name type="scientific">Cereibacter azotoformans</name>
    <dbReference type="NCBI Taxonomy" id="43057"/>
    <lineage>
        <taxon>Bacteria</taxon>
        <taxon>Pseudomonadati</taxon>
        <taxon>Pseudomonadota</taxon>
        <taxon>Alphaproteobacteria</taxon>
        <taxon>Rhodobacterales</taxon>
        <taxon>Paracoccaceae</taxon>
        <taxon>Cereibacter</taxon>
    </lineage>
</organism>
<dbReference type="SUPFAM" id="SSF47090">
    <property type="entry name" value="PGBD-like"/>
    <property type="match status" value="1"/>
</dbReference>
<dbReference type="Pfam" id="PF01471">
    <property type="entry name" value="PG_binding_1"/>
    <property type="match status" value="1"/>
</dbReference>
<feature type="signal peptide" evidence="1">
    <location>
        <begin position="1"/>
        <end position="23"/>
    </location>
</feature>
<evidence type="ECO:0000313" key="3">
    <source>
        <dbReference type="EMBL" id="PTR17910.1"/>
    </source>
</evidence>
<proteinExistence type="predicted"/>
<dbReference type="Proteomes" id="UP000244060">
    <property type="component" value="Unassembled WGS sequence"/>
</dbReference>
<evidence type="ECO:0000256" key="1">
    <source>
        <dbReference type="SAM" id="SignalP"/>
    </source>
</evidence>
<feature type="domain" description="Peptidoglycan binding-like" evidence="2">
    <location>
        <begin position="120"/>
        <end position="153"/>
    </location>
</feature>
<name>A0A2T5K669_9RHOB</name>
<dbReference type="InterPro" id="IPR002477">
    <property type="entry name" value="Peptidoglycan-bd-like"/>
</dbReference>
<accession>A0A2T5K669</accession>
<comment type="caution">
    <text evidence="3">The sequence shown here is derived from an EMBL/GenBank/DDBJ whole genome shotgun (WGS) entry which is preliminary data.</text>
</comment>
<evidence type="ECO:0000313" key="4">
    <source>
        <dbReference type="Proteomes" id="UP000244060"/>
    </source>
</evidence>
<gene>
    <name evidence="3" type="ORF">C8J28_11034</name>
</gene>
<dbReference type="RefSeq" id="WP_101339972.1">
    <property type="nucleotide sequence ID" value="NZ_CP090022.1"/>
</dbReference>
<dbReference type="InterPro" id="IPR036365">
    <property type="entry name" value="PGBD-like_sf"/>
</dbReference>
<dbReference type="Gene3D" id="1.10.101.10">
    <property type="entry name" value="PGBD-like superfamily/PGBD"/>
    <property type="match status" value="1"/>
</dbReference>
<sequence length="178" mass="18673">MTINLRKTAIAALAALSLVPAAAAPAHALGKKDKAFIAGAATAAVAGVVMQNMRANGQWPFAQQQPRYAAPPAQPQYYVQPRATYATTAPRPVTYQPRYVAPSVHSTPAAQAFRELSPQMRREVQISLARYGYYSGSIDGAWGPGTSSAVEAYARESGRSGQLGSIAGAYSVMDSLGG</sequence>
<dbReference type="AlphaFoldDB" id="A0A2T5K669"/>
<keyword evidence="1" id="KW-0732">Signal</keyword>
<evidence type="ECO:0000259" key="2">
    <source>
        <dbReference type="Pfam" id="PF01471"/>
    </source>
</evidence>